<dbReference type="STRING" id="857340.A0A086SZ92"/>
<keyword evidence="1" id="KW-0472">Membrane</keyword>
<dbReference type="EMBL" id="JPKY01000094">
    <property type="protein sequence ID" value="KFH42424.1"/>
    <property type="molecule type" value="Genomic_DNA"/>
</dbReference>
<protein>
    <submittedName>
        <fullName evidence="2">Uncharacterized protein</fullName>
    </submittedName>
</protein>
<name>A0A086SZ92_HAPC1</name>
<proteinExistence type="predicted"/>
<dbReference type="AlphaFoldDB" id="A0A086SZ92"/>
<sequence>MAELKFRPDPAYQKYAAMQKTRHHFFRFTPRTARITFMYVAVIPAIVGYIAYQTDGKWRMRANRRGDSMRHH</sequence>
<keyword evidence="1" id="KW-1133">Transmembrane helix</keyword>
<keyword evidence="1" id="KW-0812">Transmembrane</keyword>
<dbReference type="Proteomes" id="UP000029964">
    <property type="component" value="Unassembled WGS sequence"/>
</dbReference>
<gene>
    <name evidence="2" type="ORF">ACRE_068160</name>
</gene>
<organism evidence="2 3">
    <name type="scientific">Hapsidospora chrysogenum (strain ATCC 11550 / CBS 779.69 / DSM 880 / IAM 14645 / JCM 23072 / IMI 49137)</name>
    <name type="common">Acremonium chrysogenum</name>
    <dbReference type="NCBI Taxonomy" id="857340"/>
    <lineage>
        <taxon>Eukaryota</taxon>
        <taxon>Fungi</taxon>
        <taxon>Dikarya</taxon>
        <taxon>Ascomycota</taxon>
        <taxon>Pezizomycotina</taxon>
        <taxon>Sordariomycetes</taxon>
        <taxon>Hypocreomycetidae</taxon>
        <taxon>Hypocreales</taxon>
        <taxon>Bionectriaceae</taxon>
        <taxon>Hapsidospora</taxon>
    </lineage>
</organism>
<evidence type="ECO:0000313" key="3">
    <source>
        <dbReference type="Proteomes" id="UP000029964"/>
    </source>
</evidence>
<dbReference type="PANTHER" id="PTHR39476:SF1">
    <property type="entry name" value="NADH DEHYDROGENASE [UBIQUINONE] 1 BETA SUBCOMPLEX SUBUNIT 4"/>
    <property type="match status" value="1"/>
</dbReference>
<dbReference type="HOGENOM" id="CLU_183941_2_0_1"/>
<evidence type="ECO:0000313" key="2">
    <source>
        <dbReference type="EMBL" id="KFH42424.1"/>
    </source>
</evidence>
<dbReference type="PANTHER" id="PTHR39476">
    <property type="entry name" value="NADH:UBIQUINONE OXIDOREDUCTASE 6.6KD SUBUNIT"/>
    <property type="match status" value="1"/>
</dbReference>
<accession>A0A086SZ92</accession>
<evidence type="ECO:0000256" key="1">
    <source>
        <dbReference type="SAM" id="Phobius"/>
    </source>
</evidence>
<comment type="caution">
    <text evidence="2">The sequence shown here is derived from an EMBL/GenBank/DDBJ whole genome shotgun (WGS) entry which is preliminary data.</text>
</comment>
<reference evidence="3" key="1">
    <citation type="journal article" date="2014" name="Genome Announc.">
        <title>Genome sequence and annotation of Acremonium chrysogenum, producer of the beta-lactam antibiotic cephalosporin C.</title>
        <authorList>
            <person name="Terfehr D."/>
            <person name="Dahlmann T.A."/>
            <person name="Specht T."/>
            <person name="Zadra I."/>
            <person name="Kuernsteiner H."/>
            <person name="Kueck U."/>
        </authorList>
    </citation>
    <scope>NUCLEOTIDE SEQUENCE [LARGE SCALE GENOMIC DNA]</scope>
    <source>
        <strain evidence="3">ATCC 11550 / CBS 779.69 / DSM 880 / IAM 14645 / JCM 23072 / IMI 49137</strain>
    </source>
</reference>
<feature type="transmembrane region" description="Helical" evidence="1">
    <location>
        <begin position="35"/>
        <end position="52"/>
    </location>
</feature>
<dbReference type="OrthoDB" id="15108at2759"/>
<keyword evidence="3" id="KW-1185">Reference proteome</keyword>